<evidence type="ECO:0000313" key="6">
    <source>
        <dbReference type="EMBL" id="KAF6282991.1"/>
    </source>
</evidence>
<accession>A0A7J7S3L3</accession>
<evidence type="ECO:0000256" key="4">
    <source>
        <dbReference type="ARBA" id="ARBA00023273"/>
    </source>
</evidence>
<dbReference type="SMART" id="SM00320">
    <property type="entry name" value="WD40"/>
    <property type="match status" value="2"/>
</dbReference>
<dbReference type="Pfam" id="PF00400">
    <property type="entry name" value="WD40"/>
    <property type="match status" value="1"/>
</dbReference>
<name>A0A7J7S3L3_MYOMY</name>
<sequence>MYHSSKDTLFQKDDGAKVYPLTMTWKFGWNSSLPVYYIRDEEQRVLLYANAHTAVIYNVYKNTQHHLRGHPNVISCMCASEDRRWIATADRGPDCLLMIWDSFTGIPVHTIFDSCPEGEGIRAIAMTRDAKYLATISDAEIQKVCIWRWTLAAETPACTLDLPKEYGFQNYLIFNPTNNKELVSNSKVRAIHYLWYEERDILIHSAPLLTEKHIVRKDIGHLDF</sequence>
<evidence type="ECO:0000256" key="2">
    <source>
        <dbReference type="ARBA" id="ARBA00022574"/>
    </source>
</evidence>
<reference evidence="6 7" key="1">
    <citation type="journal article" date="2020" name="Nature">
        <title>Six reference-quality genomes reveal evolution of bat adaptations.</title>
        <authorList>
            <person name="Jebb D."/>
            <person name="Huang Z."/>
            <person name="Pippel M."/>
            <person name="Hughes G.M."/>
            <person name="Lavrichenko K."/>
            <person name="Devanna P."/>
            <person name="Winkler S."/>
            <person name="Jermiin L.S."/>
            <person name="Skirmuntt E.C."/>
            <person name="Katzourakis A."/>
            <person name="Burkitt-Gray L."/>
            <person name="Ray D.A."/>
            <person name="Sullivan K.A.M."/>
            <person name="Roscito J.G."/>
            <person name="Kirilenko B.M."/>
            <person name="Davalos L.M."/>
            <person name="Corthals A.P."/>
            <person name="Power M.L."/>
            <person name="Jones G."/>
            <person name="Ransome R.D."/>
            <person name="Dechmann D.K.N."/>
            <person name="Locatelli A.G."/>
            <person name="Puechmaille S.J."/>
            <person name="Fedrigo O."/>
            <person name="Jarvis E.D."/>
            <person name="Hiller M."/>
            <person name="Vernes S.C."/>
            <person name="Myers E.W."/>
            <person name="Teeling E.C."/>
        </authorList>
    </citation>
    <scope>NUCLEOTIDE SEQUENCE [LARGE SCALE GENOMIC DNA]</scope>
    <source>
        <strain evidence="6">MMyoMyo1</strain>
        <tissue evidence="6">Flight muscle</tissue>
    </source>
</reference>
<dbReference type="InterPro" id="IPR036322">
    <property type="entry name" value="WD40_repeat_dom_sf"/>
</dbReference>
<comment type="subcellular location">
    <subcellularLocation>
        <location evidence="1">Cell projection</location>
        <location evidence="1">Cilium</location>
    </subcellularLocation>
</comment>
<evidence type="ECO:0000313" key="7">
    <source>
        <dbReference type="Proteomes" id="UP000527355"/>
    </source>
</evidence>
<dbReference type="SUPFAM" id="SSF50978">
    <property type="entry name" value="WD40 repeat-like"/>
    <property type="match status" value="1"/>
</dbReference>
<keyword evidence="3" id="KW-0677">Repeat</keyword>
<gene>
    <name evidence="6" type="ORF">mMyoMyo1_020515</name>
</gene>
<evidence type="ECO:0000256" key="5">
    <source>
        <dbReference type="ARBA" id="ARBA00040994"/>
    </source>
</evidence>
<dbReference type="PANTHER" id="PTHR13720:SF13">
    <property type="entry name" value="CILIA- AND FLAGELLA-ASSOCIATED PROTEIN 251"/>
    <property type="match status" value="1"/>
</dbReference>
<dbReference type="GO" id="GO:0036126">
    <property type="term" value="C:sperm flagellum"/>
    <property type="evidence" value="ECO:0007669"/>
    <property type="project" value="TreeGrafter"/>
</dbReference>
<proteinExistence type="predicted"/>
<dbReference type="Gene3D" id="2.130.10.10">
    <property type="entry name" value="YVTN repeat-like/Quinoprotein amine dehydrogenase"/>
    <property type="match status" value="1"/>
</dbReference>
<dbReference type="VEuPathDB" id="HostDB:GeneID_118678327"/>
<organism evidence="6 7">
    <name type="scientific">Myotis myotis</name>
    <name type="common">Greater mouse-eared bat</name>
    <name type="synonym">Vespertilio myotis</name>
    <dbReference type="NCBI Taxonomy" id="51298"/>
    <lineage>
        <taxon>Eukaryota</taxon>
        <taxon>Metazoa</taxon>
        <taxon>Chordata</taxon>
        <taxon>Craniata</taxon>
        <taxon>Vertebrata</taxon>
        <taxon>Euteleostomi</taxon>
        <taxon>Mammalia</taxon>
        <taxon>Eutheria</taxon>
        <taxon>Laurasiatheria</taxon>
        <taxon>Chiroptera</taxon>
        <taxon>Yangochiroptera</taxon>
        <taxon>Vespertilionidae</taxon>
        <taxon>Myotis</taxon>
    </lineage>
</organism>
<protein>
    <recommendedName>
        <fullName evidence="5">Cilia- and flagella-associated protein 251</fullName>
    </recommendedName>
</protein>
<dbReference type="AlphaFoldDB" id="A0A7J7S3L3"/>
<keyword evidence="2" id="KW-0853">WD repeat</keyword>
<dbReference type="InterPro" id="IPR050630">
    <property type="entry name" value="WD_repeat_EMAP"/>
</dbReference>
<keyword evidence="4" id="KW-0966">Cell projection</keyword>
<evidence type="ECO:0000256" key="3">
    <source>
        <dbReference type="ARBA" id="ARBA00022737"/>
    </source>
</evidence>
<keyword evidence="7" id="KW-1185">Reference proteome</keyword>
<dbReference type="PANTHER" id="PTHR13720">
    <property type="entry name" value="WD-40 REPEAT PROTEIN"/>
    <property type="match status" value="1"/>
</dbReference>
<dbReference type="InterPro" id="IPR001680">
    <property type="entry name" value="WD40_rpt"/>
</dbReference>
<dbReference type="Proteomes" id="UP000527355">
    <property type="component" value="Unassembled WGS sequence"/>
</dbReference>
<evidence type="ECO:0000256" key="1">
    <source>
        <dbReference type="ARBA" id="ARBA00004138"/>
    </source>
</evidence>
<dbReference type="EMBL" id="JABWUV010000020">
    <property type="protein sequence ID" value="KAF6282991.1"/>
    <property type="molecule type" value="Genomic_DNA"/>
</dbReference>
<comment type="caution">
    <text evidence="6">The sequence shown here is derived from an EMBL/GenBank/DDBJ whole genome shotgun (WGS) entry which is preliminary data.</text>
</comment>
<dbReference type="InterPro" id="IPR015943">
    <property type="entry name" value="WD40/YVTN_repeat-like_dom_sf"/>
</dbReference>